<evidence type="ECO:0000256" key="1">
    <source>
        <dbReference type="SAM" id="Phobius"/>
    </source>
</evidence>
<protein>
    <submittedName>
        <fullName evidence="2">Uncharacterized protein</fullName>
    </submittedName>
</protein>
<keyword evidence="1" id="KW-1133">Transmembrane helix</keyword>
<evidence type="ECO:0000313" key="2">
    <source>
        <dbReference type="EMBL" id="KKU90548.1"/>
    </source>
</evidence>
<dbReference type="AlphaFoldDB" id="A0A0G1WJP5"/>
<keyword evidence="1" id="KW-0812">Transmembrane</keyword>
<name>A0A0G1WJP5_9BACT</name>
<gene>
    <name evidence="2" type="ORF">UY19_C0001G0025</name>
</gene>
<proteinExistence type="predicted"/>
<organism evidence="2 3">
    <name type="scientific">Candidatus Wolfebacteria bacterium GW2011_GWA2_47_9b</name>
    <dbReference type="NCBI Taxonomy" id="1619005"/>
    <lineage>
        <taxon>Bacteria</taxon>
        <taxon>Candidatus Wolfeibacteriota</taxon>
    </lineage>
</organism>
<feature type="transmembrane region" description="Helical" evidence="1">
    <location>
        <begin position="21"/>
        <end position="42"/>
    </location>
</feature>
<dbReference type="EMBL" id="LCPB01000001">
    <property type="protein sequence ID" value="KKU90548.1"/>
    <property type="molecule type" value="Genomic_DNA"/>
</dbReference>
<accession>A0A0G1WJP5</accession>
<reference evidence="2 3" key="1">
    <citation type="journal article" date="2015" name="Nature">
        <title>rRNA introns, odd ribosomes, and small enigmatic genomes across a large radiation of phyla.</title>
        <authorList>
            <person name="Brown C.T."/>
            <person name="Hug L.A."/>
            <person name="Thomas B.C."/>
            <person name="Sharon I."/>
            <person name="Castelle C.J."/>
            <person name="Singh A."/>
            <person name="Wilkins M.J."/>
            <person name="Williams K.H."/>
            <person name="Banfield J.F."/>
        </authorList>
    </citation>
    <scope>NUCLEOTIDE SEQUENCE [LARGE SCALE GENOMIC DNA]</scope>
</reference>
<sequence>MNTIMEPEELPNEKVNRRMAILFWTLSVCAFMIIFQLANLMVPELFPPSSIAQSI</sequence>
<evidence type="ECO:0000313" key="3">
    <source>
        <dbReference type="Proteomes" id="UP000033882"/>
    </source>
</evidence>
<keyword evidence="1" id="KW-0472">Membrane</keyword>
<comment type="caution">
    <text evidence="2">The sequence shown here is derived from an EMBL/GenBank/DDBJ whole genome shotgun (WGS) entry which is preliminary data.</text>
</comment>
<dbReference type="Proteomes" id="UP000033882">
    <property type="component" value="Unassembled WGS sequence"/>
</dbReference>